<feature type="transmembrane region" description="Helical" evidence="1">
    <location>
        <begin position="348"/>
        <end position="366"/>
    </location>
</feature>
<feature type="transmembrane region" description="Helical" evidence="1">
    <location>
        <begin position="432"/>
        <end position="456"/>
    </location>
</feature>
<comment type="caution">
    <text evidence="2">The sequence shown here is derived from an EMBL/GenBank/DDBJ whole genome shotgun (WGS) entry which is preliminary data.</text>
</comment>
<feature type="transmembrane region" description="Helical" evidence="1">
    <location>
        <begin position="386"/>
        <end position="411"/>
    </location>
</feature>
<reference evidence="2 3" key="1">
    <citation type="submission" date="2019-01" db="EMBL/GenBank/DDBJ databases">
        <title>Insights into ecological role of a new deltaproteobacterial order Candidatus Sinidesulfobacterales (Sva0485) by metagenomics and metatranscriptomics.</title>
        <authorList>
            <person name="Tan S."/>
            <person name="Liu J."/>
            <person name="Fang Y."/>
            <person name="Hedlund B."/>
            <person name="Lian Z.-H."/>
            <person name="Huang L.-Y."/>
            <person name="Li J.-T."/>
            <person name="Huang L.-N."/>
            <person name="Li W.-J."/>
            <person name="Jiang H.-C."/>
            <person name="Dong H.-L."/>
            <person name="Shu W.-S."/>
        </authorList>
    </citation>
    <scope>NUCLEOTIDE SEQUENCE [LARGE SCALE GENOMIC DNA]</scope>
    <source>
        <strain evidence="2">AP4</strain>
    </source>
</reference>
<evidence type="ECO:0000313" key="2">
    <source>
        <dbReference type="EMBL" id="RZV39154.1"/>
    </source>
</evidence>
<organism evidence="2 3">
    <name type="scientific">Candidatus Acidulodesulfobacterium acidiphilum</name>
    <dbReference type="NCBI Taxonomy" id="2597224"/>
    <lineage>
        <taxon>Bacteria</taxon>
        <taxon>Deltaproteobacteria</taxon>
        <taxon>Candidatus Acidulodesulfobacterales</taxon>
        <taxon>Candidatus Acidulodesulfobacterium</taxon>
    </lineage>
</organism>
<dbReference type="AlphaFoldDB" id="A0A520XD65"/>
<name>A0A520XD65_9DELT</name>
<sequence length="609" mass="71748">MKESELSELLTGKLVDARKYLDEFSKAFKYKITSYCAIKNPNNNKWVLFYGKIILLPSFLEEQGENIEKEFKEKSKNKTIHSDQINIDIKFEKINSPEEIDKIYIDAIKENKIKNTDEFCLSFDEYLPIFNFFSGSTIPYGDLYIHGKPSIWADCDLHIDVLLKNTPFKNEIELRKYLSLEKHFDFTKLGGISNYIEYTVNSAIHIQFIPPIYFAISEDSDYNGCPIKFNFDKTLEENNIVIDYEFFDFNNIFTLLLKNGTIENDKIKIKKDKQKGGSFDFKTDFLLPDRAKDRWIKFSLKYNNTEIHSFSKSYYKDRVEMLRNRAEIRPIIDMVNSLFIFLKNNWKYIITILPFLGLLEFLWYLFKNQGQLPISLLNPELFIAFPLLYAIVVSVIYFTIFIFPLIIPFYIKEAVNILKSKSDKSMSGKIEKSWVVIYSPLIIIFFLLIEFIIPYIFLNLFFEIHNNFLLAVACVILINLISFSFYFIVFMKKLISLTKYIFIMFCILYFMLSWKYPGLPLRVLKIGGNVPVELSVSKKYINNSDISKYIKVKSDLCNIKKSKTTANINWIHFLLFLKTPDSYYVDCKKSSNIILIPKKYVYSEVFNKK</sequence>
<keyword evidence="1" id="KW-0472">Membrane</keyword>
<evidence type="ECO:0000256" key="1">
    <source>
        <dbReference type="SAM" id="Phobius"/>
    </source>
</evidence>
<accession>A0A520XD65</accession>
<keyword evidence="1" id="KW-0812">Transmembrane</keyword>
<feature type="transmembrane region" description="Helical" evidence="1">
    <location>
        <begin position="468"/>
        <end position="490"/>
    </location>
</feature>
<dbReference type="Proteomes" id="UP000322454">
    <property type="component" value="Unassembled WGS sequence"/>
</dbReference>
<proteinExistence type="predicted"/>
<evidence type="ECO:0000313" key="3">
    <source>
        <dbReference type="Proteomes" id="UP000322454"/>
    </source>
</evidence>
<feature type="transmembrane region" description="Helical" evidence="1">
    <location>
        <begin position="497"/>
        <end position="516"/>
    </location>
</feature>
<keyword evidence="1" id="KW-1133">Transmembrane helix</keyword>
<dbReference type="EMBL" id="SHMQ01000012">
    <property type="protein sequence ID" value="RZV39154.1"/>
    <property type="molecule type" value="Genomic_DNA"/>
</dbReference>
<gene>
    <name evidence="2" type="ORF">EVJ48_05420</name>
</gene>
<protein>
    <submittedName>
        <fullName evidence="2">Uncharacterized protein</fullName>
    </submittedName>
</protein>